<comment type="caution">
    <text evidence="2">The sequence shown here is derived from an EMBL/GenBank/DDBJ whole genome shotgun (WGS) entry which is preliminary data.</text>
</comment>
<evidence type="ECO:0000313" key="2">
    <source>
        <dbReference type="EMBL" id="OGK73908.1"/>
    </source>
</evidence>
<feature type="domain" description="Glycosyltransferase 2-like" evidence="1">
    <location>
        <begin position="23"/>
        <end position="184"/>
    </location>
</feature>
<dbReference type="InterPro" id="IPR001173">
    <property type="entry name" value="Glyco_trans_2-like"/>
</dbReference>
<evidence type="ECO:0000313" key="3">
    <source>
        <dbReference type="Proteomes" id="UP000177050"/>
    </source>
</evidence>
<sequence length="321" mass="37233">MKNQTQKNNSSVAKAMEDKPLVSVIIPVFNGSPFLEETITSVFNSTYKNIEVLLIDDGSTDKSKELCHRLEKRYKKVRFYSFPKNKGLGRVLNFALRQAHGELICRINQDDRMLRYRIQTQVDFMDKNPEIVAVGSSIKLFENNGKKQIVHFLQRDQEIKKMWHIVSPFADPSVMYRKSVARKVGGYKQEFWPGDDTHLWVRMGTRGKLANIDKPLVEVRYHSKAASVRYFKKLTVVTYKLHRWMHNHVQKAALPVQLFWIGQLIAGLLLPPDMNWNIYRILKRVIYFAAGVAHFLRNLKVKNTIVAKVIPHPMALNRSGQ</sequence>
<dbReference type="Gene3D" id="3.90.550.10">
    <property type="entry name" value="Spore Coat Polysaccharide Biosynthesis Protein SpsA, Chain A"/>
    <property type="match status" value="1"/>
</dbReference>
<dbReference type="CDD" id="cd00761">
    <property type="entry name" value="Glyco_tranf_GTA_type"/>
    <property type="match status" value="1"/>
</dbReference>
<dbReference type="PANTHER" id="PTHR22916">
    <property type="entry name" value="GLYCOSYLTRANSFERASE"/>
    <property type="match status" value="1"/>
</dbReference>
<reference evidence="2 3" key="1">
    <citation type="journal article" date="2016" name="Nat. Commun.">
        <title>Thousands of microbial genomes shed light on interconnected biogeochemical processes in an aquifer system.</title>
        <authorList>
            <person name="Anantharaman K."/>
            <person name="Brown C.T."/>
            <person name="Hug L.A."/>
            <person name="Sharon I."/>
            <person name="Castelle C.J."/>
            <person name="Probst A.J."/>
            <person name="Thomas B.C."/>
            <person name="Singh A."/>
            <person name="Wilkins M.J."/>
            <person name="Karaoz U."/>
            <person name="Brodie E.L."/>
            <person name="Williams K.H."/>
            <person name="Hubbard S.S."/>
            <person name="Banfield J.F."/>
        </authorList>
    </citation>
    <scope>NUCLEOTIDE SEQUENCE [LARGE SCALE GENOMIC DNA]</scope>
</reference>
<protein>
    <recommendedName>
        <fullName evidence="1">Glycosyltransferase 2-like domain-containing protein</fullName>
    </recommendedName>
</protein>
<evidence type="ECO:0000259" key="1">
    <source>
        <dbReference type="Pfam" id="PF00535"/>
    </source>
</evidence>
<gene>
    <name evidence="2" type="ORF">A3K52_03975</name>
</gene>
<dbReference type="InterPro" id="IPR029044">
    <property type="entry name" value="Nucleotide-diphossugar_trans"/>
</dbReference>
<name>A0A1F7L1B6_9BACT</name>
<dbReference type="AlphaFoldDB" id="A0A1F7L1B6"/>
<dbReference type="PANTHER" id="PTHR22916:SF3">
    <property type="entry name" value="UDP-GLCNAC:BETAGAL BETA-1,3-N-ACETYLGLUCOSAMINYLTRANSFERASE-LIKE PROTEIN 1"/>
    <property type="match status" value="1"/>
</dbReference>
<dbReference type="EMBL" id="MGBR01000001">
    <property type="protein sequence ID" value="OGK73908.1"/>
    <property type="molecule type" value="Genomic_DNA"/>
</dbReference>
<dbReference type="GO" id="GO:0016758">
    <property type="term" value="F:hexosyltransferase activity"/>
    <property type="evidence" value="ECO:0007669"/>
    <property type="project" value="UniProtKB-ARBA"/>
</dbReference>
<proteinExistence type="predicted"/>
<dbReference type="Proteomes" id="UP000177050">
    <property type="component" value="Unassembled WGS sequence"/>
</dbReference>
<dbReference type="SUPFAM" id="SSF53448">
    <property type="entry name" value="Nucleotide-diphospho-sugar transferases"/>
    <property type="match status" value="1"/>
</dbReference>
<dbReference type="Pfam" id="PF00535">
    <property type="entry name" value="Glycos_transf_2"/>
    <property type="match status" value="1"/>
</dbReference>
<organism evidence="2 3">
    <name type="scientific">Candidatus Roizmanbacteria bacterium RIFOXYD1_FULL_38_12</name>
    <dbReference type="NCBI Taxonomy" id="1802093"/>
    <lineage>
        <taxon>Bacteria</taxon>
        <taxon>Candidatus Roizmaniibacteriota</taxon>
    </lineage>
</organism>
<accession>A0A1F7L1B6</accession>